<comment type="caution">
    <text evidence="14">The sequence shown here is derived from an EMBL/GenBank/DDBJ whole genome shotgun (WGS) entry which is preliminary data.</text>
</comment>
<feature type="binding site" evidence="11">
    <location>
        <position position="150"/>
    </location>
    <ligand>
        <name>pyridoxal 5'-phosphate</name>
        <dbReference type="ChEBI" id="CHEBI:597326"/>
    </ligand>
</feature>
<dbReference type="FunFam" id="3.90.1150.10:FF:000006">
    <property type="entry name" value="Phosphoserine aminotransferase"/>
    <property type="match status" value="1"/>
</dbReference>
<dbReference type="PANTHER" id="PTHR43247">
    <property type="entry name" value="PHOSPHOSERINE AMINOTRANSFERASE"/>
    <property type="match status" value="1"/>
</dbReference>
<comment type="catalytic activity">
    <reaction evidence="10 11 12">
        <text>O-phospho-L-serine + 2-oxoglutarate = 3-phosphooxypyruvate + L-glutamate</text>
        <dbReference type="Rhea" id="RHEA:14329"/>
        <dbReference type="ChEBI" id="CHEBI:16810"/>
        <dbReference type="ChEBI" id="CHEBI:18110"/>
        <dbReference type="ChEBI" id="CHEBI:29985"/>
        <dbReference type="ChEBI" id="CHEBI:57524"/>
        <dbReference type="EC" id="2.6.1.52"/>
    </reaction>
</comment>
<dbReference type="GO" id="GO:0004648">
    <property type="term" value="F:O-phospho-L-serine:2-oxoglutarate aminotransferase activity"/>
    <property type="evidence" value="ECO:0007669"/>
    <property type="project" value="UniProtKB-UniRule"/>
</dbReference>
<dbReference type="PATRIC" id="fig|1423775.4.peg.1354"/>
<evidence type="ECO:0000256" key="6">
    <source>
        <dbReference type="ARBA" id="ARBA00022679"/>
    </source>
</evidence>
<feature type="binding site" evidence="11">
    <location>
        <position position="101"/>
    </location>
    <ligand>
        <name>pyridoxal 5'-phosphate</name>
        <dbReference type="ChEBI" id="CHEBI:597326"/>
    </ligand>
</feature>
<proteinExistence type="inferred from homology"/>
<feature type="binding site" evidence="11">
    <location>
        <begin position="232"/>
        <end position="233"/>
    </location>
    <ligand>
        <name>pyridoxal 5'-phosphate</name>
        <dbReference type="ChEBI" id="CHEBI:597326"/>
    </ligand>
</feature>
<dbReference type="EC" id="2.6.1.52" evidence="11"/>
<evidence type="ECO:0000256" key="10">
    <source>
        <dbReference type="ARBA" id="ARBA00049007"/>
    </source>
</evidence>
<dbReference type="InterPro" id="IPR020578">
    <property type="entry name" value="Aminotrans_V_PyrdxlP_BS"/>
</dbReference>
<evidence type="ECO:0000259" key="13">
    <source>
        <dbReference type="Pfam" id="PF00266"/>
    </source>
</evidence>
<feature type="binding site" evidence="11">
    <location>
        <begin position="75"/>
        <end position="76"/>
    </location>
    <ligand>
        <name>pyridoxal 5'-phosphate</name>
        <dbReference type="ChEBI" id="CHEBI:597326"/>
    </ligand>
</feature>
<dbReference type="Proteomes" id="UP000051248">
    <property type="component" value="Unassembled WGS sequence"/>
</dbReference>
<reference evidence="14 15" key="1">
    <citation type="journal article" date="2015" name="Genome Announc.">
        <title>Expanding the biotechnology potential of lactobacilli through comparative genomics of 213 strains and associated genera.</title>
        <authorList>
            <person name="Sun Z."/>
            <person name="Harris H.M."/>
            <person name="McCann A."/>
            <person name="Guo C."/>
            <person name="Argimon S."/>
            <person name="Zhang W."/>
            <person name="Yang X."/>
            <person name="Jeffery I.B."/>
            <person name="Cooney J.C."/>
            <person name="Kagawa T.F."/>
            <person name="Liu W."/>
            <person name="Song Y."/>
            <person name="Salvetti E."/>
            <person name="Wrobel A."/>
            <person name="Rasinkangas P."/>
            <person name="Parkhill J."/>
            <person name="Rea M.C."/>
            <person name="O'Sullivan O."/>
            <person name="Ritari J."/>
            <person name="Douillard F.P."/>
            <person name="Paul Ross R."/>
            <person name="Yang R."/>
            <person name="Briner A.E."/>
            <person name="Felis G.E."/>
            <person name="de Vos W.M."/>
            <person name="Barrangou R."/>
            <person name="Klaenhammer T.R."/>
            <person name="Caufield P.W."/>
            <person name="Cui Y."/>
            <person name="Zhang H."/>
            <person name="O'Toole P.W."/>
        </authorList>
    </citation>
    <scope>NUCLEOTIDE SEQUENCE [LARGE SCALE GENOMIC DNA]</scope>
    <source>
        <strain evidence="14 15">DSM 19682</strain>
    </source>
</reference>
<dbReference type="SUPFAM" id="SSF53383">
    <property type="entry name" value="PLP-dependent transferases"/>
    <property type="match status" value="1"/>
</dbReference>
<evidence type="ECO:0000256" key="2">
    <source>
        <dbReference type="ARBA" id="ARBA00005099"/>
    </source>
</evidence>
<comment type="function">
    <text evidence="1 11">Catalyzes the reversible conversion of 3-phosphohydroxypyruvate to phosphoserine and of 3-hydroxy-2-oxo-4-phosphonooxybutanoate to phosphohydroxythreonine.</text>
</comment>
<accession>A0A0R1K5Z5</accession>
<dbReference type="GO" id="GO:0005737">
    <property type="term" value="C:cytoplasm"/>
    <property type="evidence" value="ECO:0007669"/>
    <property type="project" value="UniProtKB-SubCell"/>
</dbReference>
<dbReference type="GO" id="GO:0030170">
    <property type="term" value="F:pyridoxal phosphate binding"/>
    <property type="evidence" value="ECO:0007669"/>
    <property type="project" value="UniProtKB-UniRule"/>
</dbReference>
<keyword evidence="7 11" id="KW-0663">Pyridoxal phosphate</keyword>
<dbReference type="EMBL" id="AZDZ01000019">
    <property type="protein sequence ID" value="KRK78965.1"/>
    <property type="molecule type" value="Genomic_DNA"/>
</dbReference>
<dbReference type="STRING" id="1423775.FD03_GL001324"/>
<comment type="caution">
    <text evidence="11">Lacks conserved residue(s) required for the propagation of feature annotation.</text>
</comment>
<sequence>MTVYNFSAGPAMLPKPVLAQIKEDIPSFQNSGMSVMEISHRSDLFDNVIADAKNDLRELMNIPDNYKILFLQGGATLQFTALPMNLATQYNHIGLIDTGHWSTRAGEEAEKIGTEVTTVATSKNNDYHQLPEYTDDDNRYDYIHLTTNNTIEGTAFSKLPKTKNVLVGDMSSNFLAQQYNVEDFGAIYAGAQKNLGIAGLTVVIVREDLIGKKPLPSMLDYQLLANKNSMLNTPPVFAIYAAGLTLKWLKDIGGIAEMEKINRQKSNQLYQFLDQSKMFNNLIKPADRSLTNIPFVTGNKELDQELIAQASDRGLVNIKGHRLVGGMRASLYNAMPMEGVVALTDFLEEFEAKHLEEN</sequence>
<evidence type="ECO:0000256" key="1">
    <source>
        <dbReference type="ARBA" id="ARBA00003483"/>
    </source>
</evidence>
<keyword evidence="15" id="KW-1185">Reference proteome</keyword>
<dbReference type="Pfam" id="PF00266">
    <property type="entry name" value="Aminotran_5"/>
    <property type="match status" value="1"/>
</dbReference>
<evidence type="ECO:0000313" key="14">
    <source>
        <dbReference type="EMBL" id="KRK78965.1"/>
    </source>
</evidence>
<dbReference type="NCBIfam" id="NF003764">
    <property type="entry name" value="PRK05355.1"/>
    <property type="match status" value="1"/>
</dbReference>
<feature type="domain" description="Aminotransferase class V" evidence="13">
    <location>
        <begin position="3"/>
        <end position="343"/>
    </location>
</feature>
<dbReference type="UniPathway" id="UPA00135">
    <property type="reaction ID" value="UER00197"/>
</dbReference>
<keyword evidence="11" id="KW-0963">Cytoplasm</keyword>
<dbReference type="GO" id="GO:0006564">
    <property type="term" value="P:L-serine biosynthetic process"/>
    <property type="evidence" value="ECO:0007669"/>
    <property type="project" value="UniProtKB-UniRule"/>
</dbReference>
<dbReference type="FunFam" id="3.40.640.10:FF:000010">
    <property type="entry name" value="Phosphoserine aminotransferase"/>
    <property type="match status" value="1"/>
</dbReference>
<comment type="pathway">
    <text evidence="2 11 12">Amino-acid biosynthesis; L-serine biosynthesis; L-serine from 3-phospho-D-glycerate: step 2/3.</text>
</comment>
<keyword evidence="4 11" id="KW-0032">Aminotransferase</keyword>
<dbReference type="HAMAP" id="MF_00160">
    <property type="entry name" value="SerC_aminotrans_5"/>
    <property type="match status" value="1"/>
</dbReference>
<evidence type="ECO:0000256" key="3">
    <source>
        <dbReference type="ARBA" id="ARBA00006904"/>
    </source>
</evidence>
<keyword evidence="5 11" id="KW-0028">Amino-acid biosynthesis</keyword>
<dbReference type="NCBIfam" id="TIGR01364">
    <property type="entry name" value="serC_1"/>
    <property type="match status" value="1"/>
</dbReference>
<feature type="binding site" evidence="11">
    <location>
        <position position="41"/>
    </location>
    <ligand>
        <name>L-glutamate</name>
        <dbReference type="ChEBI" id="CHEBI:29985"/>
    </ligand>
</feature>
<dbReference type="PIRSF" id="PIRSF000525">
    <property type="entry name" value="SerC"/>
    <property type="match status" value="1"/>
</dbReference>
<comment type="similarity">
    <text evidence="3 11">Belongs to the class-V pyridoxal-phosphate-dependent aminotransferase family. SerC subfamily.</text>
</comment>
<comment type="subcellular location">
    <subcellularLocation>
        <location evidence="11">Cytoplasm</location>
    </subcellularLocation>
</comment>
<dbReference type="RefSeq" id="WP_025024997.1">
    <property type="nucleotide sequence ID" value="NZ_AZDZ01000019.1"/>
</dbReference>
<dbReference type="InterPro" id="IPR000192">
    <property type="entry name" value="Aminotrans_V_dom"/>
</dbReference>
<evidence type="ECO:0000256" key="7">
    <source>
        <dbReference type="ARBA" id="ARBA00022898"/>
    </source>
</evidence>
<dbReference type="AlphaFoldDB" id="A0A0R1K5Z5"/>
<dbReference type="InterPro" id="IPR015424">
    <property type="entry name" value="PyrdxlP-dep_Trfase"/>
</dbReference>
<keyword evidence="6 11" id="KW-0808">Transferase</keyword>
<evidence type="ECO:0000256" key="5">
    <source>
        <dbReference type="ARBA" id="ARBA00022605"/>
    </source>
</evidence>
<name>A0A0R1K5Z5_9LACO</name>
<feature type="binding site" evidence="11">
    <location>
        <position position="169"/>
    </location>
    <ligand>
        <name>pyridoxal 5'-phosphate</name>
        <dbReference type="ChEBI" id="CHEBI:597326"/>
    </ligand>
</feature>
<feature type="binding site" evidence="11">
    <location>
        <position position="192"/>
    </location>
    <ligand>
        <name>pyridoxal 5'-phosphate</name>
        <dbReference type="ChEBI" id="CHEBI:597326"/>
    </ligand>
</feature>
<dbReference type="PROSITE" id="PS00595">
    <property type="entry name" value="AA_TRANSFER_CLASS_5"/>
    <property type="match status" value="1"/>
</dbReference>
<evidence type="ECO:0000256" key="9">
    <source>
        <dbReference type="ARBA" id="ARBA00047630"/>
    </source>
</evidence>
<dbReference type="Gene3D" id="3.40.640.10">
    <property type="entry name" value="Type I PLP-dependent aspartate aminotransferase-like (Major domain)"/>
    <property type="match status" value="1"/>
</dbReference>
<dbReference type="eggNOG" id="COG1932">
    <property type="taxonomic scope" value="Bacteria"/>
</dbReference>
<comment type="catalytic activity">
    <reaction evidence="9 11">
        <text>4-(phosphooxy)-L-threonine + 2-oxoglutarate = (R)-3-hydroxy-2-oxo-4-phosphooxybutanoate + L-glutamate</text>
        <dbReference type="Rhea" id="RHEA:16573"/>
        <dbReference type="ChEBI" id="CHEBI:16810"/>
        <dbReference type="ChEBI" id="CHEBI:29985"/>
        <dbReference type="ChEBI" id="CHEBI:58452"/>
        <dbReference type="ChEBI" id="CHEBI:58538"/>
        <dbReference type="EC" id="2.6.1.52"/>
    </reaction>
</comment>
<evidence type="ECO:0000256" key="8">
    <source>
        <dbReference type="ARBA" id="ARBA00023299"/>
    </source>
</evidence>
<dbReference type="PANTHER" id="PTHR43247:SF1">
    <property type="entry name" value="PHOSPHOSERINE AMINOTRANSFERASE"/>
    <property type="match status" value="1"/>
</dbReference>
<evidence type="ECO:0000256" key="12">
    <source>
        <dbReference type="RuleBase" id="RU004505"/>
    </source>
</evidence>
<dbReference type="InterPro" id="IPR015421">
    <property type="entry name" value="PyrdxlP-dep_Trfase_major"/>
</dbReference>
<dbReference type="OrthoDB" id="9809412at2"/>
<keyword evidence="8 11" id="KW-0718">Serine biosynthesis</keyword>
<comment type="subunit">
    <text evidence="11">Homodimer.</text>
</comment>
<protein>
    <recommendedName>
        <fullName evidence="11">Phosphoserine aminotransferase</fullName>
        <ecNumber evidence="11">2.6.1.52</ecNumber>
    </recommendedName>
    <alternativeName>
        <fullName evidence="11">Phosphohydroxythreonine aminotransferase</fullName>
        <shortName evidence="11">PSAT</shortName>
    </alternativeName>
</protein>
<comment type="cofactor">
    <cofactor evidence="11">
        <name>pyridoxal 5'-phosphate</name>
        <dbReference type="ChEBI" id="CHEBI:597326"/>
    </cofactor>
    <text evidence="11">Binds 1 pyridoxal phosphate per subunit.</text>
</comment>
<dbReference type="InterPro" id="IPR022278">
    <property type="entry name" value="Pser_aminoTfrase"/>
</dbReference>
<organism evidence="14 15">
    <name type="scientific">Companilactobacillus nodensis DSM 19682 = JCM 14932 = NBRC 107160</name>
    <dbReference type="NCBI Taxonomy" id="1423775"/>
    <lineage>
        <taxon>Bacteria</taxon>
        <taxon>Bacillati</taxon>
        <taxon>Bacillota</taxon>
        <taxon>Bacilli</taxon>
        <taxon>Lactobacillales</taxon>
        <taxon>Lactobacillaceae</taxon>
        <taxon>Companilactobacillus</taxon>
    </lineage>
</organism>
<evidence type="ECO:0000313" key="15">
    <source>
        <dbReference type="Proteomes" id="UP000051248"/>
    </source>
</evidence>
<evidence type="ECO:0000256" key="4">
    <source>
        <dbReference type="ARBA" id="ARBA00022576"/>
    </source>
</evidence>
<dbReference type="InterPro" id="IPR015422">
    <property type="entry name" value="PyrdxlP-dep_Trfase_small"/>
</dbReference>
<gene>
    <name evidence="11" type="primary">serC</name>
    <name evidence="14" type="ORF">FD03_GL001324</name>
</gene>
<dbReference type="Gene3D" id="3.90.1150.10">
    <property type="entry name" value="Aspartate Aminotransferase, domain 1"/>
    <property type="match status" value="1"/>
</dbReference>
<feature type="modified residue" description="N6-(pyridoxal phosphate)lysine" evidence="11">
    <location>
        <position position="193"/>
    </location>
</feature>
<evidence type="ECO:0000256" key="11">
    <source>
        <dbReference type="HAMAP-Rule" id="MF_00160"/>
    </source>
</evidence>